<sequence>MKLGVLEMVVVTALWGSVPVVAIYSGLPAPVFVFFRVSIAACVLWLLLKARLVLDLHVALSGVFLALNWVLLFYAVRLVTVSEAVLLYYTGPIFAMLIAHLLGMRLTQAKALAAALAFTGVALTVAPSFSNAGAGAAVALASGAAYGGLIVTNKYASAKTRPLDLVFNQAVYASVITSPFLVITHIDITPTALAAAIFASIVNTLLALALWYDALKKLDIHLAAVLSYLDPVFATVFGYIFLGQTPPPGALLGGALIIAAGAISTIEGR</sequence>
<feature type="transmembrane region" description="Helical" evidence="1">
    <location>
        <begin position="86"/>
        <end position="104"/>
    </location>
</feature>
<dbReference type="PANTHER" id="PTHR22911:SF102">
    <property type="entry name" value="MEMBRANE PROTEIN"/>
    <property type="match status" value="1"/>
</dbReference>
<dbReference type="BioCyc" id="PSP1104324:GJSN-335-MONOMER"/>
<dbReference type="eggNOG" id="arCOG00271">
    <property type="taxonomic scope" value="Archaea"/>
</dbReference>
<feature type="transmembrane region" description="Helical" evidence="1">
    <location>
        <begin position="5"/>
        <end position="25"/>
    </location>
</feature>
<dbReference type="PANTHER" id="PTHR22911">
    <property type="entry name" value="ACYL-MALONYL CONDENSING ENZYME-RELATED"/>
    <property type="match status" value="1"/>
</dbReference>
<accession>G7VFZ4</accession>
<keyword evidence="1" id="KW-0812">Transmembrane</keyword>
<keyword evidence="1" id="KW-1133">Transmembrane helix</keyword>
<feature type="transmembrane region" description="Helical" evidence="1">
    <location>
        <begin position="60"/>
        <end position="80"/>
    </location>
</feature>
<feature type="domain" description="EamA" evidence="2">
    <location>
        <begin position="135"/>
        <end position="261"/>
    </location>
</feature>
<feature type="transmembrane region" description="Helical" evidence="1">
    <location>
        <begin position="135"/>
        <end position="153"/>
    </location>
</feature>
<feature type="transmembrane region" description="Helical" evidence="1">
    <location>
        <begin position="111"/>
        <end position="129"/>
    </location>
</feature>
<keyword evidence="4" id="KW-1185">Reference proteome</keyword>
<dbReference type="OrthoDB" id="28123at2157"/>
<feature type="domain" description="EamA" evidence="2">
    <location>
        <begin position="3"/>
        <end position="125"/>
    </location>
</feature>
<evidence type="ECO:0000313" key="3">
    <source>
        <dbReference type="EMBL" id="AET31801.1"/>
    </source>
</evidence>
<feature type="transmembrane region" description="Helical" evidence="1">
    <location>
        <begin position="192"/>
        <end position="212"/>
    </location>
</feature>
<dbReference type="InterPro" id="IPR037185">
    <property type="entry name" value="EmrE-like"/>
</dbReference>
<feature type="transmembrane region" description="Helical" evidence="1">
    <location>
        <begin position="248"/>
        <end position="266"/>
    </location>
</feature>
<dbReference type="SUPFAM" id="SSF103481">
    <property type="entry name" value="Multidrug resistance efflux transporter EmrE"/>
    <property type="match status" value="2"/>
</dbReference>
<dbReference type="HOGENOM" id="CLU_1032964_0_0_2"/>
<gene>
    <name evidence="3" type="ORF">P186_0346</name>
</gene>
<feature type="transmembrane region" description="Helical" evidence="1">
    <location>
        <begin position="31"/>
        <end position="48"/>
    </location>
</feature>
<dbReference type="AlphaFoldDB" id="G7VFZ4"/>
<protein>
    <recommendedName>
        <fullName evidence="2">EamA domain-containing protein</fullName>
    </recommendedName>
</protein>
<name>G7VFZ4_9CREN</name>
<dbReference type="RefSeq" id="WP_014287629.1">
    <property type="nucleotide sequence ID" value="NC_016645.1"/>
</dbReference>
<dbReference type="STRING" id="1104324.P186_0346"/>
<organism evidence="3 4">
    <name type="scientific">Pyrobaculum ferrireducens</name>
    <dbReference type="NCBI Taxonomy" id="1104324"/>
    <lineage>
        <taxon>Archaea</taxon>
        <taxon>Thermoproteota</taxon>
        <taxon>Thermoprotei</taxon>
        <taxon>Thermoproteales</taxon>
        <taxon>Thermoproteaceae</taxon>
        <taxon>Pyrobaculum</taxon>
    </lineage>
</organism>
<feature type="transmembrane region" description="Helical" evidence="1">
    <location>
        <begin position="224"/>
        <end position="242"/>
    </location>
</feature>
<keyword evidence="1" id="KW-0472">Membrane</keyword>
<dbReference type="InterPro" id="IPR000620">
    <property type="entry name" value="EamA_dom"/>
</dbReference>
<dbReference type="KEGG" id="pyr:P186_0346"/>
<feature type="transmembrane region" description="Helical" evidence="1">
    <location>
        <begin position="165"/>
        <end position="186"/>
    </location>
</feature>
<reference evidence="3 4" key="1">
    <citation type="journal article" date="2012" name="J. Bacteriol.">
        <title>Complete genome sequence of strain 1860, a crenarchaeon of the genus pyrobaculum able to grow with various electron acceptors.</title>
        <authorList>
            <person name="Mardanov A.V."/>
            <person name="Gumerov V.M."/>
            <person name="Slobodkina G.B."/>
            <person name="Beletsky A.V."/>
            <person name="Bonch-Osmolovskaya E.A."/>
            <person name="Ravin N.V."/>
            <person name="Skryabin K.G."/>
        </authorList>
    </citation>
    <scope>NUCLEOTIDE SEQUENCE [LARGE SCALE GENOMIC DNA]</scope>
    <source>
        <strain evidence="3 4">1860</strain>
    </source>
</reference>
<dbReference type="Proteomes" id="UP000005867">
    <property type="component" value="Chromosome"/>
</dbReference>
<proteinExistence type="predicted"/>
<dbReference type="GO" id="GO:0016020">
    <property type="term" value="C:membrane"/>
    <property type="evidence" value="ECO:0007669"/>
    <property type="project" value="InterPro"/>
</dbReference>
<dbReference type="GeneID" id="11594611"/>
<evidence type="ECO:0000313" key="4">
    <source>
        <dbReference type="Proteomes" id="UP000005867"/>
    </source>
</evidence>
<evidence type="ECO:0000259" key="2">
    <source>
        <dbReference type="Pfam" id="PF00892"/>
    </source>
</evidence>
<dbReference type="Pfam" id="PF00892">
    <property type="entry name" value="EamA"/>
    <property type="match status" value="2"/>
</dbReference>
<dbReference type="EMBL" id="CP003098">
    <property type="protein sequence ID" value="AET31801.1"/>
    <property type="molecule type" value="Genomic_DNA"/>
</dbReference>
<evidence type="ECO:0000256" key="1">
    <source>
        <dbReference type="SAM" id="Phobius"/>
    </source>
</evidence>